<sequence>MNRFLWMLGAMALGVSQANAAPKTYGLATVAYNDFETSTTSDSEFAFSLAFGKQIHRQWYAEAGYISLFDYAKNENENKGDALYLALLGKASGGTGELFYKLGIAKVDVDLSSECSDAGVVTQCRASESIAAGIAGLGFDYYVGVRSMIRLEYVHMTGEDSFSTNMVNVGFRYNFN</sequence>
<dbReference type="GO" id="GO:0046930">
    <property type="term" value="C:pore complex"/>
    <property type="evidence" value="ECO:0007669"/>
    <property type="project" value="UniProtKB-KW"/>
</dbReference>
<dbReference type="GO" id="GO:0015288">
    <property type="term" value="F:porin activity"/>
    <property type="evidence" value="ECO:0007669"/>
    <property type="project" value="UniProtKB-KW"/>
</dbReference>
<comment type="similarity">
    <text evidence="1">Belongs to the outer membrane OOP (TC 1.B.6) superfamily. OmpA family.</text>
</comment>
<keyword evidence="2" id="KW-0812">Transmembrane</keyword>
<dbReference type="Proteomes" id="UP000305471">
    <property type="component" value="Unassembled WGS sequence"/>
</dbReference>
<evidence type="ECO:0000313" key="5">
    <source>
        <dbReference type="EMBL" id="TKB03464.1"/>
    </source>
</evidence>
<keyword evidence="3" id="KW-0732">Signal</keyword>
<evidence type="ECO:0000256" key="2">
    <source>
        <dbReference type="ARBA" id="ARBA00023114"/>
    </source>
</evidence>
<protein>
    <recommendedName>
        <fullName evidence="4">Outer membrane protein OmpA-like transmembrane domain-containing protein</fullName>
    </recommendedName>
</protein>
<dbReference type="GO" id="GO:0009279">
    <property type="term" value="C:cell outer membrane"/>
    <property type="evidence" value="ECO:0007669"/>
    <property type="project" value="InterPro"/>
</dbReference>
<name>A0A4U0ZFV3_9ALTE</name>
<reference evidence="5 6" key="1">
    <citation type="submission" date="2019-04" db="EMBL/GenBank/DDBJ databases">
        <title>Alteromonas portus sp. nov., an alginate lyase-excreting marine bacterium.</title>
        <authorList>
            <person name="Huang H."/>
            <person name="Mo K."/>
            <person name="Bao S."/>
        </authorList>
    </citation>
    <scope>NUCLEOTIDE SEQUENCE [LARGE SCALE GENOMIC DNA]</scope>
    <source>
        <strain evidence="5 6">HB161718</strain>
    </source>
</reference>
<dbReference type="SUPFAM" id="SSF56925">
    <property type="entry name" value="OMPA-like"/>
    <property type="match status" value="1"/>
</dbReference>
<evidence type="ECO:0000259" key="4">
    <source>
        <dbReference type="Pfam" id="PF01389"/>
    </source>
</evidence>
<feature type="chain" id="PRO_5020635242" description="Outer membrane protein OmpA-like transmembrane domain-containing protein" evidence="3">
    <location>
        <begin position="21"/>
        <end position="176"/>
    </location>
</feature>
<feature type="signal peptide" evidence="3">
    <location>
        <begin position="1"/>
        <end position="20"/>
    </location>
</feature>
<dbReference type="Pfam" id="PF01389">
    <property type="entry name" value="OmpA_membrane"/>
    <property type="match status" value="1"/>
</dbReference>
<dbReference type="InterPro" id="IPR000498">
    <property type="entry name" value="OmpA-like_TM_dom"/>
</dbReference>
<gene>
    <name evidence="5" type="ORF">E5672_10520</name>
</gene>
<keyword evidence="2" id="KW-0813">Transport</keyword>
<feature type="domain" description="Outer membrane protein OmpA-like transmembrane" evidence="4">
    <location>
        <begin position="14"/>
        <end position="157"/>
    </location>
</feature>
<dbReference type="RefSeq" id="WP_136782155.1">
    <property type="nucleotide sequence ID" value="NZ_SWCO01000005.1"/>
</dbReference>
<evidence type="ECO:0000256" key="1">
    <source>
        <dbReference type="ARBA" id="ARBA00005710"/>
    </source>
</evidence>
<organism evidence="5 6">
    <name type="scientific">Alteromonas portus</name>
    <dbReference type="NCBI Taxonomy" id="2565549"/>
    <lineage>
        <taxon>Bacteria</taxon>
        <taxon>Pseudomonadati</taxon>
        <taxon>Pseudomonadota</taxon>
        <taxon>Gammaproteobacteria</taxon>
        <taxon>Alteromonadales</taxon>
        <taxon>Alteromonadaceae</taxon>
        <taxon>Alteromonas/Salinimonas group</taxon>
        <taxon>Alteromonas</taxon>
    </lineage>
</organism>
<dbReference type="AlphaFoldDB" id="A0A4U0ZFV3"/>
<evidence type="ECO:0000313" key="6">
    <source>
        <dbReference type="Proteomes" id="UP000305471"/>
    </source>
</evidence>
<accession>A0A4U0ZFV3</accession>
<dbReference type="Gene3D" id="2.40.160.20">
    <property type="match status" value="1"/>
</dbReference>
<comment type="caution">
    <text evidence="5">The sequence shown here is derived from an EMBL/GenBank/DDBJ whole genome shotgun (WGS) entry which is preliminary data.</text>
</comment>
<dbReference type="InterPro" id="IPR011250">
    <property type="entry name" value="OMP/PagP_B-barrel"/>
</dbReference>
<dbReference type="OrthoDB" id="6385920at2"/>
<keyword evidence="2" id="KW-0406">Ion transport</keyword>
<keyword evidence="6" id="KW-1185">Reference proteome</keyword>
<keyword evidence="2" id="KW-0626">Porin</keyword>
<evidence type="ECO:0000256" key="3">
    <source>
        <dbReference type="SAM" id="SignalP"/>
    </source>
</evidence>
<proteinExistence type="inferred from homology"/>
<dbReference type="EMBL" id="SWCO01000005">
    <property type="protein sequence ID" value="TKB03464.1"/>
    <property type="molecule type" value="Genomic_DNA"/>
</dbReference>